<evidence type="ECO:0000313" key="10">
    <source>
        <dbReference type="Proteomes" id="UP000632828"/>
    </source>
</evidence>
<evidence type="ECO:0000256" key="7">
    <source>
        <dbReference type="ARBA" id="ARBA00023004"/>
    </source>
</evidence>
<gene>
    <name evidence="9" type="ORF">ICT70_13960</name>
</gene>
<dbReference type="Proteomes" id="UP000632828">
    <property type="component" value="Unassembled WGS sequence"/>
</dbReference>
<evidence type="ECO:0000259" key="8">
    <source>
        <dbReference type="Pfam" id="PF14537"/>
    </source>
</evidence>
<sequence>MSKKLILLLAFLLIGISVVWANMRFDHEAHVDMYAAGMDCTTCHLEGATSIVPDVETCLACHDESYAEMTDLGAINTHGPMWARNHGSMAKGQSMDCTSCHSQSYCMECHVSGFADEQGSFSNNMINSHSSDFHITHPLAARGNQQTCASCHEPQFCTDCHSGFQARIGRANSPSHVRTFNLGLDGNIDKIHAGMDVGFVGSCDACHLQSSVAPNFHDWSIGHAREARRSLATCQSCHPGGDVCLNCHSAKGGAVGFNPHGKGWSDRKNRLDNASGGKTCRMCH</sequence>
<feature type="domain" description="Tetrahaem cytochrome" evidence="8">
    <location>
        <begin position="35"/>
        <end position="110"/>
    </location>
</feature>
<dbReference type="InterPro" id="IPR012286">
    <property type="entry name" value="Tetrahaem_cytochrome"/>
</dbReference>
<comment type="subcellular location">
    <subcellularLocation>
        <location evidence="2">Cell envelope</location>
    </subcellularLocation>
</comment>
<evidence type="ECO:0000313" key="9">
    <source>
        <dbReference type="EMBL" id="MBD1401763.1"/>
    </source>
</evidence>
<dbReference type="GO" id="GO:0030313">
    <property type="term" value="C:cell envelope"/>
    <property type="evidence" value="ECO:0007669"/>
    <property type="project" value="UniProtKB-SubCell"/>
</dbReference>
<dbReference type="InterPro" id="IPR036280">
    <property type="entry name" value="Multihaem_cyt_sf"/>
</dbReference>
<dbReference type="Pfam" id="PF14537">
    <property type="entry name" value="Cytochrom_c3_2"/>
    <property type="match status" value="1"/>
</dbReference>
<reference evidence="9" key="1">
    <citation type="submission" date="2020-09" db="EMBL/GenBank/DDBJ databases">
        <title>Pelobacter alkaliphilus sp. nov., a novel anaerobic arsenate-reducing bacterium from terrestrial mud volcano.</title>
        <authorList>
            <person name="Khomyakova M.A."/>
            <person name="Merkel A.Y."/>
            <person name="Slobodkin A.I."/>
        </authorList>
    </citation>
    <scope>NUCLEOTIDE SEQUENCE</scope>
    <source>
        <strain evidence="9">M08fum</strain>
    </source>
</reference>
<keyword evidence="3" id="KW-0813">Transport</keyword>
<comment type="caution">
    <text evidence="9">The sequence shown here is derived from an EMBL/GenBank/DDBJ whole genome shotgun (WGS) entry which is preliminary data.</text>
</comment>
<name>A0A8J6QZ17_9BACT</name>
<evidence type="ECO:0000256" key="2">
    <source>
        <dbReference type="ARBA" id="ARBA00004196"/>
    </source>
</evidence>
<dbReference type="AlphaFoldDB" id="A0A8J6QZ17"/>
<evidence type="ECO:0000256" key="5">
    <source>
        <dbReference type="ARBA" id="ARBA00022723"/>
    </source>
</evidence>
<dbReference type="GO" id="GO:0046872">
    <property type="term" value="F:metal ion binding"/>
    <property type="evidence" value="ECO:0007669"/>
    <property type="project" value="UniProtKB-KW"/>
</dbReference>
<evidence type="ECO:0000256" key="1">
    <source>
        <dbReference type="ARBA" id="ARBA00001926"/>
    </source>
</evidence>
<keyword evidence="10" id="KW-1185">Reference proteome</keyword>
<evidence type="ECO:0000256" key="6">
    <source>
        <dbReference type="ARBA" id="ARBA00022982"/>
    </source>
</evidence>
<keyword evidence="6" id="KW-0249">Electron transport</keyword>
<evidence type="ECO:0000256" key="4">
    <source>
        <dbReference type="ARBA" id="ARBA00022617"/>
    </source>
</evidence>
<keyword evidence="4" id="KW-0349">Heme</keyword>
<proteinExistence type="predicted"/>
<organism evidence="9 10">
    <name type="scientific">Pelovirga terrestris</name>
    <dbReference type="NCBI Taxonomy" id="2771352"/>
    <lineage>
        <taxon>Bacteria</taxon>
        <taxon>Pseudomonadati</taxon>
        <taxon>Thermodesulfobacteriota</taxon>
        <taxon>Desulfuromonadia</taxon>
        <taxon>Geobacterales</taxon>
        <taxon>Geobacteraceae</taxon>
        <taxon>Pelovirga</taxon>
    </lineage>
</organism>
<evidence type="ECO:0000256" key="3">
    <source>
        <dbReference type="ARBA" id="ARBA00022448"/>
    </source>
</evidence>
<dbReference type="RefSeq" id="WP_191157693.1">
    <property type="nucleotide sequence ID" value="NZ_JACWUN010000021.1"/>
</dbReference>
<protein>
    <submittedName>
        <fullName evidence="9">Cytochrome C</fullName>
    </submittedName>
</protein>
<dbReference type="EMBL" id="JACWUN010000021">
    <property type="protein sequence ID" value="MBD1401763.1"/>
    <property type="molecule type" value="Genomic_DNA"/>
</dbReference>
<comment type="cofactor">
    <cofactor evidence="1">
        <name>heme c</name>
        <dbReference type="ChEBI" id="CHEBI:61717"/>
    </cofactor>
</comment>
<dbReference type="Gene3D" id="3.90.10.10">
    <property type="entry name" value="Cytochrome C3"/>
    <property type="match status" value="1"/>
</dbReference>
<dbReference type="SUPFAM" id="SSF48695">
    <property type="entry name" value="Multiheme cytochromes"/>
    <property type="match status" value="1"/>
</dbReference>
<keyword evidence="5" id="KW-0479">Metal-binding</keyword>
<accession>A0A8J6QZ17</accession>
<keyword evidence="7" id="KW-0408">Iron</keyword>